<evidence type="ECO:0000313" key="2">
    <source>
        <dbReference type="Proteomes" id="UP001589844"/>
    </source>
</evidence>
<gene>
    <name evidence="1" type="ORF">ACFFJH_20155</name>
</gene>
<protein>
    <submittedName>
        <fullName evidence="1">Uncharacterized protein</fullName>
    </submittedName>
</protein>
<dbReference type="EMBL" id="JBHLXJ010000036">
    <property type="protein sequence ID" value="MFC0352141.1"/>
    <property type="molecule type" value="Genomic_DNA"/>
</dbReference>
<keyword evidence="2" id="KW-1185">Reference proteome</keyword>
<evidence type="ECO:0000313" key="1">
    <source>
        <dbReference type="EMBL" id="MFC0352141.1"/>
    </source>
</evidence>
<comment type="caution">
    <text evidence="1">The sequence shown here is derived from an EMBL/GenBank/DDBJ whole genome shotgun (WGS) entry which is preliminary data.</text>
</comment>
<accession>A0ABV6IJX6</accession>
<reference evidence="1 2" key="1">
    <citation type="submission" date="2024-09" db="EMBL/GenBank/DDBJ databases">
        <authorList>
            <person name="Sun Q."/>
            <person name="Mori K."/>
        </authorList>
    </citation>
    <scope>NUCLEOTIDE SEQUENCE [LARGE SCALE GENOMIC DNA]</scope>
    <source>
        <strain evidence="1 2">CCM 8677</strain>
    </source>
</reference>
<name>A0ABV6IJX6_9BURK</name>
<organism evidence="1 2">
    <name type="scientific">Undibacterium danionis</name>
    <dbReference type="NCBI Taxonomy" id="1812100"/>
    <lineage>
        <taxon>Bacteria</taxon>
        <taxon>Pseudomonadati</taxon>
        <taxon>Pseudomonadota</taxon>
        <taxon>Betaproteobacteria</taxon>
        <taxon>Burkholderiales</taxon>
        <taxon>Oxalobacteraceae</taxon>
        <taxon>Undibacterium</taxon>
    </lineage>
</organism>
<dbReference type="Proteomes" id="UP001589844">
    <property type="component" value="Unassembled WGS sequence"/>
</dbReference>
<proteinExistence type="predicted"/>
<dbReference type="RefSeq" id="WP_390214955.1">
    <property type="nucleotide sequence ID" value="NZ_JBHLXJ010000036.1"/>
</dbReference>
<sequence>MPIKFGWQQQKQNREQSKYQFQAQVIDWKVKPKFKPILICCAFSPVQLNKKPARRADDLNEFFCVFLCEVGIIHGLPVLDKHYRTYSGDLFVKFCIYH</sequence>